<comment type="similarity">
    <text evidence="1">Belongs to the NAD(P)-dependent epimerase/dehydratase family.</text>
</comment>
<dbReference type="AlphaFoldDB" id="A0A1U7HGI7"/>
<evidence type="ECO:0000313" key="3">
    <source>
        <dbReference type="EMBL" id="OKH22661.1"/>
    </source>
</evidence>
<name>A0A1U7HGI7_9CHRO</name>
<sequence>MKEMNTFSTNKQSVLITGAAGFLGTYLAQVCVDAGYQIYGIDHKLPKNLELWTNFVQSSTSQVDFKAFLHNVELAVCFHLAGSALVAYSIQEPFQDFNKLLPGTAKLLEYIVRNQPQCHFILFSSAAVYGNPKVLPISETELPAPISPYGVHKQLAESLLQSYSAIYGITCSILRIFSAYGVGLRKQLFWDILSKYYEQAPQEQQSITLFGTGNESRDFIHGFDIARAAILVNQNPQPKQVQIINIANGQEVTIKDAAFNLFKSFPEEVKIHFNNQVRPGDPSRWVADISKLTAMNYKPTIKLSNGLGEYALWYRNQRYQEFVSVPQKLVQHAAPVELSSRK</sequence>
<gene>
    <name evidence="3" type="ORF">NIES1031_19595</name>
</gene>
<organism evidence="3 4">
    <name type="scientific">Chroogloeocystis siderophila 5.2 s.c.1</name>
    <dbReference type="NCBI Taxonomy" id="247279"/>
    <lineage>
        <taxon>Bacteria</taxon>
        <taxon>Bacillati</taxon>
        <taxon>Cyanobacteriota</taxon>
        <taxon>Cyanophyceae</taxon>
        <taxon>Oscillatoriophycideae</taxon>
        <taxon>Chroococcales</taxon>
        <taxon>Chroococcaceae</taxon>
        <taxon>Chroogloeocystis</taxon>
    </lineage>
</organism>
<evidence type="ECO:0000313" key="4">
    <source>
        <dbReference type="Proteomes" id="UP000185984"/>
    </source>
</evidence>
<dbReference type="STRING" id="247279.NIES1031_19595"/>
<dbReference type="EMBL" id="MRCC01000019">
    <property type="protein sequence ID" value="OKH22661.1"/>
    <property type="molecule type" value="Genomic_DNA"/>
</dbReference>
<accession>A0A1U7HGI7</accession>
<dbReference type="PANTHER" id="PTHR43000">
    <property type="entry name" value="DTDP-D-GLUCOSE 4,6-DEHYDRATASE-RELATED"/>
    <property type="match status" value="1"/>
</dbReference>
<evidence type="ECO:0000256" key="1">
    <source>
        <dbReference type="ARBA" id="ARBA00007637"/>
    </source>
</evidence>
<dbReference type="SUPFAM" id="SSF51735">
    <property type="entry name" value="NAD(P)-binding Rossmann-fold domains"/>
    <property type="match status" value="1"/>
</dbReference>
<comment type="caution">
    <text evidence="3">The sequence shown here is derived from an EMBL/GenBank/DDBJ whole genome shotgun (WGS) entry which is preliminary data.</text>
</comment>
<dbReference type="InterPro" id="IPR036291">
    <property type="entry name" value="NAD(P)-bd_dom_sf"/>
</dbReference>
<dbReference type="Proteomes" id="UP000185984">
    <property type="component" value="Unassembled WGS sequence"/>
</dbReference>
<dbReference type="Gene3D" id="3.40.50.720">
    <property type="entry name" value="NAD(P)-binding Rossmann-like Domain"/>
    <property type="match status" value="1"/>
</dbReference>
<evidence type="ECO:0000259" key="2">
    <source>
        <dbReference type="Pfam" id="PF01370"/>
    </source>
</evidence>
<proteinExistence type="inferred from homology"/>
<dbReference type="Pfam" id="PF01370">
    <property type="entry name" value="Epimerase"/>
    <property type="match status" value="1"/>
</dbReference>
<protein>
    <recommendedName>
        <fullName evidence="2">NAD-dependent epimerase/dehydratase domain-containing protein</fullName>
    </recommendedName>
</protein>
<keyword evidence="4" id="KW-1185">Reference proteome</keyword>
<dbReference type="InterPro" id="IPR001509">
    <property type="entry name" value="Epimerase_deHydtase"/>
</dbReference>
<feature type="domain" description="NAD-dependent epimerase/dehydratase" evidence="2">
    <location>
        <begin position="14"/>
        <end position="247"/>
    </location>
</feature>
<reference evidence="3 4" key="1">
    <citation type="submission" date="2016-11" db="EMBL/GenBank/DDBJ databases">
        <title>Draft Genome Sequences of Nine Cyanobacterial Strains from Diverse Habitats.</title>
        <authorList>
            <person name="Zhu T."/>
            <person name="Hou S."/>
            <person name="Lu X."/>
            <person name="Hess W.R."/>
        </authorList>
    </citation>
    <scope>NUCLEOTIDE SEQUENCE [LARGE SCALE GENOMIC DNA]</scope>
    <source>
        <strain evidence="3 4">5.2 s.c.1</strain>
    </source>
</reference>
<dbReference type="Gene3D" id="3.90.25.10">
    <property type="entry name" value="UDP-galactose 4-epimerase, domain 1"/>
    <property type="match status" value="1"/>
</dbReference>